<accession>A0ACB5SES9</accession>
<evidence type="ECO:0000313" key="1">
    <source>
        <dbReference type="EMBL" id="GME37156.1"/>
    </source>
</evidence>
<comment type="caution">
    <text evidence="1">The sequence shown here is derived from an EMBL/GenBank/DDBJ whole genome shotgun (WGS) entry which is preliminary data.</text>
</comment>
<sequence>MSSSPDPLSFVTSSPSKSAAMRRSAKRATPQPLARLSPNVQRSDPFLEIPDLGHVSPSKSVTMTTPRAAGSSPWRIKVTVEAQPHDEYSQDENSLTSPTGARAARIATQTTTIPLNDANGPSPLKRRGRPRKSDNLPATQTTTIQLNDANGSSPTKKRGRPRKSDTTPAIATQTTTVPLNDVNGSSPVKRNGRVKKGTPVRKPRKSITRSPEDSEVDSSLSDASYHPSMRAPVRTRRSLSKDVNVPEPIRAAAMYGPRSPEQLQEEAEDEQPITSSSSIGQRRRSARASSGVGDIASDTVFKQMEDNEQTPKASSSRHVGNDEEMWKSMISHHEYESDPTAEEESNSSDDELDIVMPDQTIGETTMLHSEEFSMVSLDSLPTPPAIQQVEMSPSKAETPKLVNVVKAGIALQGVVNGNNRGTQDRRPSDDFREEAQRARLDDMFSDFGSGTKRELQAGLRLGQQLAERARSRPTTRESTQDPSREASVERPATRGSSAASDGEVFDGPSVSGTSHQDSSHHRLPTPDDEDYALASPPPPPSQLFAQQPDFAANPAQTQLISPARSQASPNAEEMQDGAKTPPSTEEEDGDEPQSYQDSELRREPGEDFDVYWQRRRETISRKIDEAGSSQVIVLSSDRSESSQLSVESSQNALDGDIWEEEVWGERWIRKFPSRKPKWLLAAKSV</sequence>
<reference evidence="1" key="1">
    <citation type="submission" date="2024-09" db="EMBL/GenBank/DDBJ databases">
        <title>Draft Genome Sequences of Neofusicoccum parvum.</title>
        <authorList>
            <person name="Ashida A."/>
            <person name="Camagna M."/>
            <person name="Tanaka A."/>
            <person name="Takemoto D."/>
        </authorList>
    </citation>
    <scope>NUCLEOTIDE SEQUENCE</scope>
    <source>
        <strain evidence="1">PPO83</strain>
    </source>
</reference>
<protein>
    <submittedName>
        <fullName evidence="1">Uncharacterized protein</fullName>
    </submittedName>
</protein>
<proteinExistence type="predicted"/>
<dbReference type="EMBL" id="BSXG01000078">
    <property type="protein sequence ID" value="GME37156.1"/>
    <property type="molecule type" value="Genomic_DNA"/>
</dbReference>
<organism evidence="1 2">
    <name type="scientific">Neofusicoccum parvum</name>
    <dbReference type="NCBI Taxonomy" id="310453"/>
    <lineage>
        <taxon>Eukaryota</taxon>
        <taxon>Fungi</taxon>
        <taxon>Dikarya</taxon>
        <taxon>Ascomycota</taxon>
        <taxon>Pezizomycotina</taxon>
        <taxon>Dothideomycetes</taxon>
        <taxon>Dothideomycetes incertae sedis</taxon>
        <taxon>Botryosphaeriales</taxon>
        <taxon>Botryosphaeriaceae</taxon>
        <taxon>Neofusicoccum</taxon>
    </lineage>
</organism>
<keyword evidence="2" id="KW-1185">Reference proteome</keyword>
<name>A0ACB5SES9_9PEZI</name>
<evidence type="ECO:0000313" key="2">
    <source>
        <dbReference type="Proteomes" id="UP001165186"/>
    </source>
</evidence>
<gene>
    <name evidence="1" type="primary">g7131</name>
    <name evidence="1" type="ORF">NpPPO83_00007131</name>
</gene>
<dbReference type="Proteomes" id="UP001165186">
    <property type="component" value="Unassembled WGS sequence"/>
</dbReference>